<comment type="similarity">
    <text evidence="2 10">Belongs to the purine nucleoside phosphorylase YfiH/LACC1 family.</text>
</comment>
<evidence type="ECO:0000256" key="3">
    <source>
        <dbReference type="ARBA" id="ARBA00022679"/>
    </source>
</evidence>
<protein>
    <recommendedName>
        <fullName evidence="10">Purine nucleoside phosphorylase</fullName>
    </recommendedName>
</protein>
<evidence type="ECO:0000313" key="11">
    <source>
        <dbReference type="EMBL" id="ADW18905.1"/>
    </source>
</evidence>
<dbReference type="CDD" id="cd16833">
    <property type="entry name" value="YfiH"/>
    <property type="match status" value="1"/>
</dbReference>
<keyword evidence="3" id="KW-0808">Transferase</keyword>
<dbReference type="GO" id="GO:0016787">
    <property type="term" value="F:hydrolase activity"/>
    <property type="evidence" value="ECO:0007669"/>
    <property type="project" value="UniProtKB-KW"/>
</dbReference>
<evidence type="ECO:0000256" key="10">
    <source>
        <dbReference type="RuleBase" id="RU361274"/>
    </source>
</evidence>
<dbReference type="EMBL" id="CP002364">
    <property type="protein sequence ID" value="ADW18905.1"/>
    <property type="molecule type" value="Genomic_DNA"/>
</dbReference>
<evidence type="ECO:0000256" key="8">
    <source>
        <dbReference type="ARBA" id="ARBA00048968"/>
    </source>
</evidence>
<evidence type="ECO:0000256" key="4">
    <source>
        <dbReference type="ARBA" id="ARBA00022723"/>
    </source>
</evidence>
<dbReference type="Gene3D" id="3.60.140.10">
    <property type="entry name" value="CNF1/YfiH-like putative cysteine hydrolases"/>
    <property type="match status" value="1"/>
</dbReference>
<dbReference type="GO" id="GO:0017061">
    <property type="term" value="F:S-methyl-5-thioadenosine phosphorylase activity"/>
    <property type="evidence" value="ECO:0007669"/>
    <property type="project" value="UniProtKB-EC"/>
</dbReference>
<dbReference type="InterPro" id="IPR038371">
    <property type="entry name" value="Cu_polyphenol_OxRdtase_sf"/>
</dbReference>
<accession>A0A7U3YP08</accession>
<dbReference type="RefSeq" id="WP_015725430.1">
    <property type="nucleotide sequence ID" value="NC_014972.1"/>
</dbReference>
<dbReference type="KEGG" id="dpr:Despr_2771"/>
<evidence type="ECO:0000256" key="9">
    <source>
        <dbReference type="ARBA" id="ARBA00049893"/>
    </source>
</evidence>
<dbReference type="PANTHER" id="PTHR30616:SF2">
    <property type="entry name" value="PURINE NUCLEOSIDE PHOSPHORYLASE LACC1"/>
    <property type="match status" value="1"/>
</dbReference>
<keyword evidence="4" id="KW-0479">Metal-binding</keyword>
<proteinExistence type="inferred from homology"/>
<keyword evidence="5" id="KW-0378">Hydrolase</keyword>
<dbReference type="NCBIfam" id="TIGR00726">
    <property type="entry name" value="peptidoglycan editing factor PgeF"/>
    <property type="match status" value="1"/>
</dbReference>
<sequence length="276" mass="30184">MRAEDTPFPFYTSNLLSVPHGLFCCAGGTSDAPFASLNLSHSVGDHPDRVRINRERANDALGLRHLIAVKQIHADQILQAEPAHIGTEQEGYDAIISTLPGTGVLIQQADCQAVLLWAPQHHVVAAIHCGWRGSVLNIIGKTVRCLSEQYDVPAESLRAVISPSLGPCCAEFINYRTELPTWMHAYQIRPFFFDFWAISRHQLISVGVQPDHIETANMCTCCDQRFFSYRRATKSAQGITGRNGSIIGLPASTAVLSPGPQTRDAAQKVKSQIKGA</sequence>
<evidence type="ECO:0000256" key="6">
    <source>
        <dbReference type="ARBA" id="ARBA00022833"/>
    </source>
</evidence>
<dbReference type="InterPro" id="IPR011324">
    <property type="entry name" value="Cytotoxic_necrot_fac-like_cat"/>
</dbReference>
<dbReference type="SUPFAM" id="SSF64438">
    <property type="entry name" value="CNF1/YfiH-like putative cysteine hydrolases"/>
    <property type="match status" value="1"/>
</dbReference>
<dbReference type="AlphaFoldDB" id="A0A7U3YP08"/>
<keyword evidence="12" id="KW-1185">Reference proteome</keyword>
<dbReference type="PANTHER" id="PTHR30616">
    <property type="entry name" value="UNCHARACTERIZED PROTEIN YFIH"/>
    <property type="match status" value="1"/>
</dbReference>
<dbReference type="Pfam" id="PF02578">
    <property type="entry name" value="Cu-oxidase_4"/>
    <property type="match status" value="1"/>
</dbReference>
<reference evidence="11 12" key="1">
    <citation type="journal article" date="2011" name="Stand. Genomic Sci.">
        <title>Complete genome sequence of Desulfobulbus propionicus type strain (1pr3).</title>
        <authorList>
            <person name="Pagani I."/>
            <person name="Lapidus A."/>
            <person name="Nolan M."/>
            <person name="Lucas S."/>
            <person name="Hammon N."/>
            <person name="Deshpande S."/>
            <person name="Cheng J.F."/>
            <person name="Chertkov O."/>
            <person name="Davenport K."/>
            <person name="Tapia R."/>
            <person name="Han C."/>
            <person name="Goodwin L."/>
            <person name="Pitluck S."/>
            <person name="Liolios K."/>
            <person name="Mavromatis K."/>
            <person name="Ivanova N."/>
            <person name="Mikhailova N."/>
            <person name="Pati A."/>
            <person name="Chen A."/>
            <person name="Palaniappan K."/>
            <person name="Land M."/>
            <person name="Hauser L."/>
            <person name="Chang Y.J."/>
            <person name="Jeffries C.D."/>
            <person name="Detter J.C."/>
            <person name="Brambilla E."/>
            <person name="Kannan K.P."/>
            <person name="Djao O.D."/>
            <person name="Rohde M."/>
            <person name="Pukall R."/>
            <person name="Spring S."/>
            <person name="Goker M."/>
            <person name="Sikorski J."/>
            <person name="Woyke T."/>
            <person name="Bristow J."/>
            <person name="Eisen J.A."/>
            <person name="Markowitz V."/>
            <person name="Hugenholtz P."/>
            <person name="Kyrpides N.C."/>
            <person name="Klenk H.P."/>
        </authorList>
    </citation>
    <scope>NUCLEOTIDE SEQUENCE [LARGE SCALE GENOMIC DNA]</scope>
    <source>
        <strain evidence="12">ATCC 33891 / DSM 2032 / 1pr3</strain>
    </source>
</reference>
<comment type="catalytic activity">
    <reaction evidence="7">
        <text>adenosine + H2O + H(+) = inosine + NH4(+)</text>
        <dbReference type="Rhea" id="RHEA:24408"/>
        <dbReference type="ChEBI" id="CHEBI:15377"/>
        <dbReference type="ChEBI" id="CHEBI:15378"/>
        <dbReference type="ChEBI" id="CHEBI:16335"/>
        <dbReference type="ChEBI" id="CHEBI:17596"/>
        <dbReference type="ChEBI" id="CHEBI:28938"/>
        <dbReference type="EC" id="3.5.4.4"/>
    </reaction>
    <physiologicalReaction direction="left-to-right" evidence="7">
        <dbReference type="Rhea" id="RHEA:24409"/>
    </physiologicalReaction>
</comment>
<evidence type="ECO:0000256" key="1">
    <source>
        <dbReference type="ARBA" id="ARBA00000553"/>
    </source>
</evidence>
<keyword evidence="6" id="KW-0862">Zinc</keyword>
<evidence type="ECO:0000256" key="7">
    <source>
        <dbReference type="ARBA" id="ARBA00047989"/>
    </source>
</evidence>
<gene>
    <name evidence="11" type="ordered locus">Despr_2771</name>
</gene>
<organism evidence="11 12">
    <name type="scientific">Desulfobulbus propionicus (strain ATCC 33891 / DSM 2032 / VKM B-1956 / 1pr3)</name>
    <dbReference type="NCBI Taxonomy" id="577650"/>
    <lineage>
        <taxon>Bacteria</taxon>
        <taxon>Pseudomonadati</taxon>
        <taxon>Thermodesulfobacteriota</taxon>
        <taxon>Desulfobulbia</taxon>
        <taxon>Desulfobulbales</taxon>
        <taxon>Desulfobulbaceae</taxon>
        <taxon>Desulfobulbus</taxon>
    </lineage>
</organism>
<name>A0A7U3YP08_DESPD</name>
<comment type="catalytic activity">
    <reaction evidence="1">
        <text>inosine + phosphate = alpha-D-ribose 1-phosphate + hypoxanthine</text>
        <dbReference type="Rhea" id="RHEA:27646"/>
        <dbReference type="ChEBI" id="CHEBI:17368"/>
        <dbReference type="ChEBI" id="CHEBI:17596"/>
        <dbReference type="ChEBI" id="CHEBI:43474"/>
        <dbReference type="ChEBI" id="CHEBI:57720"/>
        <dbReference type="EC" id="2.4.2.1"/>
    </reaction>
    <physiologicalReaction direction="left-to-right" evidence="1">
        <dbReference type="Rhea" id="RHEA:27647"/>
    </physiologicalReaction>
</comment>
<evidence type="ECO:0000256" key="5">
    <source>
        <dbReference type="ARBA" id="ARBA00022801"/>
    </source>
</evidence>
<comment type="catalytic activity">
    <reaction evidence="8">
        <text>adenosine + phosphate = alpha-D-ribose 1-phosphate + adenine</text>
        <dbReference type="Rhea" id="RHEA:27642"/>
        <dbReference type="ChEBI" id="CHEBI:16335"/>
        <dbReference type="ChEBI" id="CHEBI:16708"/>
        <dbReference type="ChEBI" id="CHEBI:43474"/>
        <dbReference type="ChEBI" id="CHEBI:57720"/>
        <dbReference type="EC" id="2.4.2.1"/>
    </reaction>
    <physiologicalReaction direction="left-to-right" evidence="8">
        <dbReference type="Rhea" id="RHEA:27643"/>
    </physiologicalReaction>
</comment>
<comment type="catalytic activity">
    <reaction evidence="9">
        <text>S-methyl-5'-thioadenosine + phosphate = 5-(methylsulfanyl)-alpha-D-ribose 1-phosphate + adenine</text>
        <dbReference type="Rhea" id="RHEA:11852"/>
        <dbReference type="ChEBI" id="CHEBI:16708"/>
        <dbReference type="ChEBI" id="CHEBI:17509"/>
        <dbReference type="ChEBI" id="CHEBI:43474"/>
        <dbReference type="ChEBI" id="CHEBI:58533"/>
        <dbReference type="EC" id="2.4.2.28"/>
    </reaction>
    <physiologicalReaction direction="left-to-right" evidence="9">
        <dbReference type="Rhea" id="RHEA:11853"/>
    </physiologicalReaction>
</comment>
<dbReference type="Proteomes" id="UP000006365">
    <property type="component" value="Chromosome"/>
</dbReference>
<dbReference type="InterPro" id="IPR003730">
    <property type="entry name" value="Cu_polyphenol_OxRdtase"/>
</dbReference>
<dbReference type="GO" id="GO:0005507">
    <property type="term" value="F:copper ion binding"/>
    <property type="evidence" value="ECO:0007669"/>
    <property type="project" value="TreeGrafter"/>
</dbReference>
<evidence type="ECO:0000256" key="2">
    <source>
        <dbReference type="ARBA" id="ARBA00007353"/>
    </source>
</evidence>
<evidence type="ECO:0000313" key="12">
    <source>
        <dbReference type="Proteomes" id="UP000006365"/>
    </source>
</evidence>